<accession>A0ABD3CUI9</accession>
<reference evidence="3" key="1">
    <citation type="journal article" date="2024" name="IScience">
        <title>Strigolactones Initiate the Formation of Haustorium-like Structures in Castilleja.</title>
        <authorList>
            <person name="Buerger M."/>
            <person name="Peterson D."/>
            <person name="Chory J."/>
        </authorList>
    </citation>
    <scope>NUCLEOTIDE SEQUENCE [LARGE SCALE GENOMIC DNA]</scope>
</reference>
<dbReference type="PROSITE" id="PS50181">
    <property type="entry name" value="FBOX"/>
    <property type="match status" value="1"/>
</dbReference>
<dbReference type="PANTHER" id="PTHR31293:SF12">
    <property type="entry name" value="RNI-LIKE SUPERFAMILY PROTEIN"/>
    <property type="match status" value="1"/>
</dbReference>
<dbReference type="Proteomes" id="UP001632038">
    <property type="component" value="Unassembled WGS sequence"/>
</dbReference>
<protein>
    <recommendedName>
        <fullName evidence="1">F-box domain-containing protein</fullName>
    </recommendedName>
</protein>
<dbReference type="SUPFAM" id="SSF52047">
    <property type="entry name" value="RNI-like"/>
    <property type="match status" value="1"/>
</dbReference>
<dbReference type="Gene3D" id="1.20.1280.50">
    <property type="match status" value="1"/>
</dbReference>
<dbReference type="InterPro" id="IPR055357">
    <property type="entry name" value="LRR_At1g61320_AtMIF1"/>
</dbReference>
<organism evidence="2 3">
    <name type="scientific">Castilleja foliolosa</name>
    <dbReference type="NCBI Taxonomy" id="1961234"/>
    <lineage>
        <taxon>Eukaryota</taxon>
        <taxon>Viridiplantae</taxon>
        <taxon>Streptophyta</taxon>
        <taxon>Embryophyta</taxon>
        <taxon>Tracheophyta</taxon>
        <taxon>Spermatophyta</taxon>
        <taxon>Magnoliopsida</taxon>
        <taxon>eudicotyledons</taxon>
        <taxon>Gunneridae</taxon>
        <taxon>Pentapetalae</taxon>
        <taxon>asterids</taxon>
        <taxon>lamiids</taxon>
        <taxon>Lamiales</taxon>
        <taxon>Orobanchaceae</taxon>
        <taxon>Pedicularideae</taxon>
        <taxon>Castillejinae</taxon>
        <taxon>Castilleja</taxon>
    </lineage>
</organism>
<proteinExistence type="predicted"/>
<dbReference type="EMBL" id="JAVIJP010000032">
    <property type="protein sequence ID" value="KAL3632764.1"/>
    <property type="molecule type" value="Genomic_DNA"/>
</dbReference>
<dbReference type="PANTHER" id="PTHR31293">
    <property type="entry name" value="RNI-LIKE SUPERFAMILY PROTEIN"/>
    <property type="match status" value="1"/>
</dbReference>
<dbReference type="InterPro" id="IPR055294">
    <property type="entry name" value="FBL60-like"/>
</dbReference>
<dbReference type="CDD" id="cd22160">
    <property type="entry name" value="F-box_AtFBL13-like"/>
    <property type="match status" value="1"/>
</dbReference>
<feature type="domain" description="F-box" evidence="1">
    <location>
        <begin position="1"/>
        <end position="49"/>
    </location>
</feature>
<dbReference type="InterPro" id="IPR001810">
    <property type="entry name" value="F-box_dom"/>
</dbReference>
<evidence type="ECO:0000313" key="2">
    <source>
        <dbReference type="EMBL" id="KAL3632764.1"/>
    </source>
</evidence>
<evidence type="ECO:0000259" key="1">
    <source>
        <dbReference type="PROSITE" id="PS50181"/>
    </source>
</evidence>
<dbReference type="InterPro" id="IPR036047">
    <property type="entry name" value="F-box-like_dom_sf"/>
</dbReference>
<sequence length="511" mass="60273">MVILSQLPQPILHHILSLLPQKDAVQTSVLSKSWRYLWHGRLNVEFRDNCFARKNESWSFLDNTLQRYLDQNLSLQKFLVDIDHFDVDLVLLQKWVPMAIMNMGVKSLTLIFRCNTRGKNFSLPLVVFQSESLVELNLQWHNLYTLRSTDYVMLNNLRTLRLFGVYITDEVFEKILSGCPLIENLDLFMCTGMKSIKLPKLCNIKNFSCTSLYEIIIEIENPQTLESVRIRNNYRDWFLHHRNTHFTHLKSLKLYTVRLPEKFDNFLSFFPCINELILDSCFVLKEFRISSSSIKRLTVKMDLINPEKRIKVFIDTPNILYFEYSGHVFLPSFKFMATSNEWKSHISVSYELKPSDNEATSWFLELNKLLKALSQSRITLNLNPKEYEKLHINDSLGGFYNPVVVEQLKLPGCFSFSSDPTILNCLFRICRPRYIHTDQFVNELVEFICNLIPEKVGCYFWLQDLEELRIEVWDMKAGKWNCVQRTSLPALPSKQPIRFRLTWREQLSKLT</sequence>
<dbReference type="SUPFAM" id="SSF81383">
    <property type="entry name" value="F-box domain"/>
    <property type="match status" value="1"/>
</dbReference>
<dbReference type="SMART" id="SM00256">
    <property type="entry name" value="FBOX"/>
    <property type="match status" value="1"/>
</dbReference>
<dbReference type="InterPro" id="IPR032675">
    <property type="entry name" value="LRR_dom_sf"/>
</dbReference>
<gene>
    <name evidence="2" type="ORF">CASFOL_025748</name>
</gene>
<keyword evidence="3" id="KW-1185">Reference proteome</keyword>
<comment type="caution">
    <text evidence="2">The sequence shown here is derived from an EMBL/GenBank/DDBJ whole genome shotgun (WGS) entry which is preliminary data.</text>
</comment>
<dbReference type="Pfam" id="PF00646">
    <property type="entry name" value="F-box"/>
    <property type="match status" value="1"/>
</dbReference>
<dbReference type="Gene3D" id="3.80.10.10">
    <property type="entry name" value="Ribonuclease Inhibitor"/>
    <property type="match status" value="1"/>
</dbReference>
<name>A0ABD3CUI9_9LAMI</name>
<dbReference type="Pfam" id="PF23622">
    <property type="entry name" value="LRR_At1g61320_AtMIF1"/>
    <property type="match status" value="1"/>
</dbReference>
<dbReference type="InterPro" id="IPR053781">
    <property type="entry name" value="F-box_AtFBL13-like"/>
</dbReference>
<dbReference type="AlphaFoldDB" id="A0ABD3CUI9"/>
<evidence type="ECO:0000313" key="3">
    <source>
        <dbReference type="Proteomes" id="UP001632038"/>
    </source>
</evidence>